<reference evidence="4" key="1">
    <citation type="submission" date="2020-10" db="EMBL/GenBank/DDBJ databases">
        <authorList>
            <person name="Han B."/>
            <person name="Lu T."/>
            <person name="Zhao Q."/>
            <person name="Huang X."/>
            <person name="Zhao Y."/>
        </authorList>
    </citation>
    <scope>NUCLEOTIDE SEQUENCE</scope>
</reference>
<keyword evidence="1" id="KW-0378">Hydrolase</keyword>
<keyword evidence="1" id="KW-0256">Endoplasmic reticulum</keyword>
<dbReference type="OrthoDB" id="348976at2759"/>
<evidence type="ECO:0000313" key="5">
    <source>
        <dbReference type="Proteomes" id="UP000604825"/>
    </source>
</evidence>
<protein>
    <recommendedName>
        <fullName evidence="1">GPI inositol-deacylase</fullName>
        <ecNumber evidence="1">3.1.-.-</ecNumber>
    </recommendedName>
</protein>
<comment type="caution">
    <text evidence="4">The sequence shown here is derived from an EMBL/GenBank/DDBJ whole genome shotgun (WGS) entry which is preliminary data.</text>
</comment>
<gene>
    <name evidence="4" type="ORF">NCGR_LOCUS17567</name>
</gene>
<dbReference type="PANTHER" id="PTHR47346">
    <property type="entry name" value="HYDROLASES, ACTING ON ESTER BOND"/>
    <property type="match status" value="1"/>
</dbReference>
<dbReference type="AlphaFoldDB" id="A0A811NJF7"/>
<feature type="transmembrane region" description="Helical" evidence="1">
    <location>
        <begin position="717"/>
        <end position="735"/>
    </location>
</feature>
<keyword evidence="1" id="KW-1133">Transmembrane helix</keyword>
<dbReference type="SUPFAM" id="SSF53474">
    <property type="entry name" value="alpha/beta-Hydrolases"/>
    <property type="match status" value="1"/>
</dbReference>
<evidence type="ECO:0000256" key="2">
    <source>
        <dbReference type="SAM" id="SignalP"/>
    </source>
</evidence>
<feature type="transmembrane region" description="Helical" evidence="1">
    <location>
        <begin position="872"/>
        <end position="894"/>
    </location>
</feature>
<dbReference type="GO" id="GO:0005789">
    <property type="term" value="C:endoplasmic reticulum membrane"/>
    <property type="evidence" value="ECO:0007669"/>
    <property type="project" value="UniProtKB-SubCell"/>
</dbReference>
<dbReference type="GO" id="GO:0015031">
    <property type="term" value="P:protein transport"/>
    <property type="evidence" value="ECO:0007669"/>
    <property type="project" value="UniProtKB-KW"/>
</dbReference>
<dbReference type="Gene3D" id="3.40.50.1820">
    <property type="entry name" value="alpha/beta hydrolase"/>
    <property type="match status" value="1"/>
</dbReference>
<dbReference type="PANTHER" id="PTHR47346:SF1">
    <property type="entry name" value="GPI INOSITOL-DEACYLASE"/>
    <property type="match status" value="1"/>
</dbReference>
<organism evidence="4 5">
    <name type="scientific">Miscanthus lutarioriparius</name>
    <dbReference type="NCBI Taxonomy" id="422564"/>
    <lineage>
        <taxon>Eukaryota</taxon>
        <taxon>Viridiplantae</taxon>
        <taxon>Streptophyta</taxon>
        <taxon>Embryophyta</taxon>
        <taxon>Tracheophyta</taxon>
        <taxon>Spermatophyta</taxon>
        <taxon>Magnoliopsida</taxon>
        <taxon>Liliopsida</taxon>
        <taxon>Poales</taxon>
        <taxon>Poaceae</taxon>
        <taxon>PACMAD clade</taxon>
        <taxon>Panicoideae</taxon>
        <taxon>Andropogonodae</taxon>
        <taxon>Andropogoneae</taxon>
        <taxon>Saccharinae</taxon>
        <taxon>Miscanthus</taxon>
    </lineage>
</organism>
<comment type="function">
    <text evidence="1">Involved in inositol deacylation of GPI-anchored proteins which plays important roles in the quality control and ER-associated degradation of GPI-anchored proteins.</text>
</comment>
<dbReference type="Pfam" id="PF07819">
    <property type="entry name" value="PGAP1"/>
    <property type="match status" value="1"/>
</dbReference>
<accession>A0A811NJF7</accession>
<keyword evidence="5" id="KW-1185">Reference proteome</keyword>
<feature type="transmembrane region" description="Helical" evidence="1">
    <location>
        <begin position="973"/>
        <end position="995"/>
    </location>
</feature>
<name>A0A811NJF7_9POAL</name>
<keyword evidence="1" id="KW-0472">Membrane</keyword>
<sequence>MGGGGGFRGSCRVGAVLLFSAWVALAALSRLLRPVPNGCVMTYMYPTYIPIAATPRNISSDRYGLFLYHEGWKQIDFAKHIRGLRGVPVLFIPGNGGSYKQVRSLAAESFRAHQNGPLELTFYREASSTLPADELKDFSIPSRYGRMLDWFAVDLEGEHSAMDGRILEEHTEYVVYAIHRILDQYKESHLERSKGGAQSSHDLPSSVILVGHSMGGFVARAAVVHPNLRKSAVETILTLSSPHQYPPIALQPSLGHFFSHVNEEWRKGYGTGVSHASNSKLSNVVVVSVSGGIHDYQIRSRLASLDGIVPSTHGFMVGSSSMKNVWLSMEHQSILWCNQLAVQVAHTLLSIIDPVDRHPFSSTQKRVFVFTKMLQSAVPQSLSSMAHVPASLSQTLPANENQDAGELHKKGSLSCPPSTQWTSDGLEKDLYIQSNSVTVLAMDGRRRWLDIKKLGSNGRGHFVFVTNLAPCSGVRIHLWPEKHHSPVQNELPASKKIVEVTSKMVQIPAGPAPKQVEPGSQTEQPTPSAFLLLSPEEMSGFGFMTISVAPRPTISGRPPPAASMAVGQFFNPEEGASALSIGTIIRSSFAPEEIFLLEDHPLALNLSFSASLGLLPVTLSLKTAGCGIKNAGDQMEAERNNLCKLRCFPPVALAWDSVSGLHIIPNIYSETIVVDSSPAFWDSPEGTDKTTVLILADPHCSYKVTSRASLSDAASRFFLLYSSEILGFMVAIMFFGMMRQTSAWECDSSVPSILSAIESNLGLPKAFTFLCFMPILVFFAFLIFTTEQKPPLGTFLLVTIICYIVANGFAILLILSSKLFLYAVAILHVFTKRRWQSWGNGVQSAFLRQFPSFSFSFQSLKTVQMLRNNPNIIVAVATLPLVCLVHPAIGLGLLLLSHAFHAHSNLCSFLAASFRSITQKKDLYKSKMGDGPVLLSKSKSDGLQQLLPMDDSPTASKSFTDSQLELFDYRHGIMILHLLSTLMFVPSLVAWLQRIGMGQNFPWFIDSAICVGVILHGLFGSQPNVSCCIFFKLPGRRGREVGLSFLYLVGGYYSFVSSMALAPYRALYAMAIIGYICFISRIIERTNMVRGDISSRRSRKHSHRH</sequence>
<keyword evidence="2" id="KW-0732">Signal</keyword>
<keyword evidence="1" id="KW-0813">Transport</keyword>
<comment type="similarity">
    <text evidence="1">Belongs to the GPI inositol-deacylase family.</text>
</comment>
<evidence type="ECO:0000313" key="4">
    <source>
        <dbReference type="EMBL" id="CAD6225551.1"/>
    </source>
</evidence>
<feature type="domain" description="GPI inositol-deacylase PGAP1-like alpha/beta" evidence="3">
    <location>
        <begin position="84"/>
        <end position="350"/>
    </location>
</feature>
<keyword evidence="1" id="KW-0653">Protein transport</keyword>
<feature type="transmembrane region" description="Helical" evidence="1">
    <location>
        <begin position="766"/>
        <end position="784"/>
    </location>
</feature>
<proteinExistence type="inferred from homology"/>
<dbReference type="EC" id="3.1.-.-" evidence="1"/>
<feature type="transmembrane region" description="Helical" evidence="1">
    <location>
        <begin position="1066"/>
        <end position="1083"/>
    </location>
</feature>
<feature type="transmembrane region" description="Helical" evidence="1">
    <location>
        <begin position="1041"/>
        <end position="1060"/>
    </location>
</feature>
<evidence type="ECO:0000259" key="3">
    <source>
        <dbReference type="Pfam" id="PF07819"/>
    </source>
</evidence>
<feature type="signal peptide" evidence="2">
    <location>
        <begin position="1"/>
        <end position="26"/>
    </location>
</feature>
<evidence type="ECO:0000256" key="1">
    <source>
        <dbReference type="RuleBase" id="RU365011"/>
    </source>
</evidence>
<keyword evidence="1" id="KW-0812">Transmembrane</keyword>
<dbReference type="InterPro" id="IPR012908">
    <property type="entry name" value="PGAP1-ab_dom-like"/>
</dbReference>
<comment type="subcellular location">
    <subcellularLocation>
        <location evidence="1">Endoplasmic reticulum membrane</location>
    </subcellularLocation>
</comment>
<dbReference type="InterPro" id="IPR029058">
    <property type="entry name" value="AB_hydrolase_fold"/>
</dbReference>
<dbReference type="Proteomes" id="UP000604825">
    <property type="component" value="Unassembled WGS sequence"/>
</dbReference>
<dbReference type="GO" id="GO:0016788">
    <property type="term" value="F:hydrolase activity, acting on ester bonds"/>
    <property type="evidence" value="ECO:0007669"/>
    <property type="project" value="InterPro"/>
</dbReference>
<feature type="transmembrane region" description="Helical" evidence="1">
    <location>
        <begin position="796"/>
        <end position="827"/>
    </location>
</feature>
<dbReference type="EMBL" id="CAJGYO010000004">
    <property type="protein sequence ID" value="CAD6225551.1"/>
    <property type="molecule type" value="Genomic_DNA"/>
</dbReference>
<feature type="chain" id="PRO_5032555868" description="GPI inositol-deacylase" evidence="2">
    <location>
        <begin position="27"/>
        <end position="1105"/>
    </location>
</feature>